<evidence type="ECO:0000313" key="1">
    <source>
        <dbReference type="EMBL" id="PWN53541.1"/>
    </source>
</evidence>
<organism evidence="1 2">
    <name type="scientific">Violaceomyces palustris</name>
    <dbReference type="NCBI Taxonomy" id="1673888"/>
    <lineage>
        <taxon>Eukaryota</taxon>
        <taxon>Fungi</taxon>
        <taxon>Dikarya</taxon>
        <taxon>Basidiomycota</taxon>
        <taxon>Ustilaginomycotina</taxon>
        <taxon>Ustilaginomycetes</taxon>
        <taxon>Violaceomycetales</taxon>
        <taxon>Violaceomycetaceae</taxon>
        <taxon>Violaceomyces</taxon>
    </lineage>
</organism>
<sequence>MSQEKMRQHPRSQRPINLLPTTVKQEDRSHTRDVASLQTTRSPSSLSRRLGSSLLLFCLLCSFLLLLPSNFGRSSSSSHHLDPLGGPLRSLLVRLLPSISAEERKEEDVNLSRAKRILSKHPLIDGHVDVPVYSRYVYKNRVEDIPFDLPPTQNGTFPMPGQVDIPRLRLGRSGGYFWSAYVACPTKEEVGENFENASKTQAIQETMEQFDVIKQFVDKYPKEFEFTSTAKSARKAFSKGKMISFIGLEGGHSLGNSLHTLRAFASLYKKEGEIVGPMRYLTLTHTCHNVWADSSSEQPPRWNGVSPFGVRLIHELNRLGIVPDLSHTSDSTTSQAIRISKGPVMLSHSSARNLTGDSVVRNVPDSILHQLKTSWIQQGKDNIVMINVLPDFLGGARDLETIVNHVEHISSIVGRDHVGLGTDFDGMLESPIDFQDVTRYPHLVARLLARGWSEKEVIDFSGRNVLRVLESAERLAVQLEREGERPDNSRFEDFFPS</sequence>
<proteinExistence type="predicted"/>
<keyword evidence="1" id="KW-0378">Hydrolase</keyword>
<protein>
    <submittedName>
        <fullName evidence="1">Metallo-dependent hydrolase</fullName>
    </submittedName>
</protein>
<accession>A0ACD0P658</accession>
<reference evidence="1 2" key="1">
    <citation type="journal article" date="2018" name="Mol. Biol. Evol.">
        <title>Broad Genomic Sampling Reveals a Smut Pathogenic Ancestry of the Fungal Clade Ustilaginomycotina.</title>
        <authorList>
            <person name="Kijpornyongpan T."/>
            <person name="Mondo S.J."/>
            <person name="Barry K."/>
            <person name="Sandor L."/>
            <person name="Lee J."/>
            <person name="Lipzen A."/>
            <person name="Pangilinan J."/>
            <person name="LaButti K."/>
            <person name="Hainaut M."/>
            <person name="Henrissat B."/>
            <person name="Grigoriev I.V."/>
            <person name="Spatafora J.W."/>
            <person name="Aime M.C."/>
        </authorList>
    </citation>
    <scope>NUCLEOTIDE SEQUENCE [LARGE SCALE GENOMIC DNA]</scope>
    <source>
        <strain evidence="1 2">SA 807</strain>
    </source>
</reference>
<evidence type="ECO:0000313" key="2">
    <source>
        <dbReference type="Proteomes" id="UP000245626"/>
    </source>
</evidence>
<gene>
    <name evidence="1" type="ORF">IE53DRAFT_383974</name>
</gene>
<name>A0ACD0P658_9BASI</name>
<dbReference type="Proteomes" id="UP000245626">
    <property type="component" value="Unassembled WGS sequence"/>
</dbReference>
<dbReference type="EMBL" id="KZ819721">
    <property type="protein sequence ID" value="PWN53541.1"/>
    <property type="molecule type" value="Genomic_DNA"/>
</dbReference>
<keyword evidence="2" id="KW-1185">Reference proteome</keyword>